<dbReference type="Proteomes" id="UP000198744">
    <property type="component" value="Unassembled WGS sequence"/>
</dbReference>
<proteinExistence type="predicted"/>
<evidence type="ECO:0000313" key="2">
    <source>
        <dbReference type="Proteomes" id="UP000198744"/>
    </source>
</evidence>
<sequence length="35" mass="4070">MKSMRLFESRCKNPASVFDFSFEGLSKVHGLMMEE</sequence>
<accession>A0A1H7ZZ47</accession>
<evidence type="ECO:0000313" key="1">
    <source>
        <dbReference type="EMBL" id="SEM63553.1"/>
    </source>
</evidence>
<name>A0A1H7ZZ47_9BACT</name>
<dbReference type="EMBL" id="FOBS01000028">
    <property type="protein sequence ID" value="SEM63553.1"/>
    <property type="molecule type" value="Genomic_DNA"/>
</dbReference>
<dbReference type="AlphaFoldDB" id="A0A1H7ZZ47"/>
<protein>
    <submittedName>
        <fullName evidence="1">Uncharacterized protein</fullName>
    </submittedName>
</protein>
<gene>
    <name evidence="1" type="ORF">SAMN04489760_12847</name>
</gene>
<keyword evidence="2" id="KW-1185">Reference proteome</keyword>
<dbReference type="STRING" id="43775.SAMN04489760_12847"/>
<reference evidence="1 2" key="1">
    <citation type="submission" date="2016-10" db="EMBL/GenBank/DDBJ databases">
        <authorList>
            <person name="de Groot N.N."/>
        </authorList>
    </citation>
    <scope>NUCLEOTIDE SEQUENCE [LARGE SCALE GENOMIC DNA]</scope>
    <source>
        <strain evidence="1 2">DSM 8423</strain>
    </source>
</reference>
<organism evidence="1 2">
    <name type="scientific">Syntrophus gentianae</name>
    <dbReference type="NCBI Taxonomy" id="43775"/>
    <lineage>
        <taxon>Bacteria</taxon>
        <taxon>Pseudomonadati</taxon>
        <taxon>Thermodesulfobacteriota</taxon>
        <taxon>Syntrophia</taxon>
        <taxon>Syntrophales</taxon>
        <taxon>Syntrophaceae</taxon>
        <taxon>Syntrophus</taxon>
    </lineage>
</organism>